<evidence type="ECO:0000313" key="3">
    <source>
        <dbReference type="EMBL" id="CCD67469.1"/>
    </source>
</evidence>
<dbReference type="STRING" id="6239.C46E10.1.1"/>
<evidence type="ECO:0000256" key="1">
    <source>
        <dbReference type="SAM" id="MobiDB-lite"/>
    </source>
</evidence>
<keyword evidence="4" id="KW-1185">Reference proteome</keyword>
<dbReference type="AGR" id="WB:WBGene00016707"/>
<dbReference type="PIR" id="G88108">
    <property type="entry name" value="G88108"/>
</dbReference>
<dbReference type="InParanoid" id="O44718"/>
<dbReference type="CTD" id="183505"/>
<dbReference type="PANTHER" id="PTHR34005">
    <property type="entry name" value="PROTEIN CBG15054-RELATED"/>
    <property type="match status" value="1"/>
</dbReference>
<name>O44718_CAEEL</name>
<dbReference type="EMBL" id="BX284602">
    <property type="protein sequence ID" value="CCD67469.1"/>
    <property type="molecule type" value="Genomic_DNA"/>
</dbReference>
<evidence type="ECO:0000313" key="4">
    <source>
        <dbReference type="Proteomes" id="UP000001940"/>
    </source>
</evidence>
<feature type="signal peptide" evidence="2">
    <location>
        <begin position="1"/>
        <end position="19"/>
    </location>
</feature>
<accession>O44718</accession>
<dbReference type="Proteomes" id="UP000001940">
    <property type="component" value="Chromosome II"/>
</dbReference>
<dbReference type="UCSC" id="C46E10.1">
    <property type="organism name" value="c. elegans"/>
</dbReference>
<dbReference type="GeneID" id="183505"/>
<dbReference type="RefSeq" id="NP_494631.2">
    <property type="nucleotide sequence ID" value="NM_062230.5"/>
</dbReference>
<evidence type="ECO:0000313" key="5">
    <source>
        <dbReference type="WormBase" id="C46E10.1"/>
    </source>
</evidence>
<evidence type="ECO:0000256" key="2">
    <source>
        <dbReference type="SAM" id="SignalP"/>
    </source>
</evidence>
<dbReference type="PaxDb" id="6239-C46E10.1"/>
<protein>
    <submittedName>
        <fullName evidence="3">Uncharacterized protein</fullName>
    </submittedName>
</protein>
<reference evidence="3 4" key="1">
    <citation type="journal article" date="1998" name="Science">
        <title>Genome sequence of the nematode C. elegans: a platform for investigating biology.</title>
        <authorList>
            <consortium name="The C. elegans sequencing consortium"/>
            <person name="Sulson J.E."/>
            <person name="Waterston R."/>
        </authorList>
    </citation>
    <scope>NUCLEOTIDE SEQUENCE [LARGE SCALE GENOMIC DNA]</scope>
    <source>
        <strain evidence="3 4">Bristol N2</strain>
    </source>
</reference>
<organism evidence="3 4">
    <name type="scientific">Caenorhabditis elegans</name>
    <dbReference type="NCBI Taxonomy" id="6239"/>
    <lineage>
        <taxon>Eukaryota</taxon>
        <taxon>Metazoa</taxon>
        <taxon>Ecdysozoa</taxon>
        <taxon>Nematoda</taxon>
        <taxon>Chromadorea</taxon>
        <taxon>Rhabditida</taxon>
        <taxon>Rhabditina</taxon>
        <taxon>Rhabditomorpha</taxon>
        <taxon>Rhabditoidea</taxon>
        <taxon>Rhabditidae</taxon>
        <taxon>Peloderinae</taxon>
        <taxon>Caenorhabditis</taxon>
    </lineage>
</organism>
<keyword evidence="2" id="KW-0732">Signal</keyword>
<dbReference type="PANTHER" id="PTHR34005:SF2">
    <property type="entry name" value="DUF4817 DOMAIN-CONTAINING PROTEIN-RELATED"/>
    <property type="match status" value="1"/>
</dbReference>
<dbReference type="PhylomeDB" id="O44718"/>
<dbReference type="AlphaFoldDB" id="O44718"/>
<dbReference type="Bgee" id="WBGene00016707">
    <property type="expression patterns" value="Expressed in material anatomical entity and 2 other cell types or tissues"/>
</dbReference>
<feature type="compositionally biased region" description="Low complexity" evidence="1">
    <location>
        <begin position="241"/>
        <end position="259"/>
    </location>
</feature>
<feature type="region of interest" description="Disordered" evidence="1">
    <location>
        <begin position="240"/>
        <end position="277"/>
    </location>
</feature>
<feature type="chain" id="PRO_5004158289" evidence="2">
    <location>
        <begin position="20"/>
        <end position="312"/>
    </location>
</feature>
<dbReference type="WormBase" id="C46E10.1">
    <property type="protein sequence ID" value="CE36110"/>
    <property type="gene ID" value="WBGene00016707"/>
</dbReference>
<gene>
    <name evidence="3 5" type="ORF">C46E10.1</name>
    <name evidence="3" type="ORF">CELE_C46E10.1</name>
</gene>
<dbReference type="eggNOG" id="ENOG502T72A">
    <property type="taxonomic scope" value="Eukaryota"/>
</dbReference>
<sequence length="312" mass="34487">MLAMSKLICALLLLPAIACLDSGFQKLTAEENEERKKICGGDGAWVYYGDNNEHVIDLISENHFLADAKIIESKYDQAACIENENIVTSMLDTTENISAVLLGECLEKPTGLVLADFHLTNWVYENYACILDEFLYKGDKLYASKDDRETLLSGFITNCSSPVDKSTFCYAGVPEVTGNIHYHETNKSVIAGVISRSIENRPESNMEVVEVTYLHKYIKILCEIAGICEKQPTPVKEYAADETTTTTPEPTTTVAETTPAPIPPQKPTPAALGQKEDLTGCGTDRLCFDEEMNASASFKKVVLIFVLLMLFR</sequence>
<dbReference type="KEGG" id="cel:CELE_C46E10.1"/>
<dbReference type="HOGENOM" id="CLU_892077_0_0_1"/>
<proteinExistence type="predicted"/>